<evidence type="ECO:0000256" key="2">
    <source>
        <dbReference type="SAM" id="Phobius"/>
    </source>
</evidence>
<protein>
    <recommendedName>
        <fullName evidence="5">Tetratricopeptide repeat protein</fullName>
    </recommendedName>
</protein>
<accession>A0ABV8ICC6</accession>
<evidence type="ECO:0000256" key="1">
    <source>
        <dbReference type="SAM" id="MobiDB-lite"/>
    </source>
</evidence>
<feature type="transmembrane region" description="Helical" evidence="2">
    <location>
        <begin position="248"/>
        <end position="264"/>
    </location>
</feature>
<proteinExistence type="predicted"/>
<feature type="transmembrane region" description="Helical" evidence="2">
    <location>
        <begin position="471"/>
        <end position="489"/>
    </location>
</feature>
<evidence type="ECO:0000313" key="3">
    <source>
        <dbReference type="EMBL" id="MFC4061111.1"/>
    </source>
</evidence>
<keyword evidence="2" id="KW-0812">Transmembrane</keyword>
<keyword evidence="2" id="KW-1133">Transmembrane helix</keyword>
<dbReference type="Proteomes" id="UP001595850">
    <property type="component" value="Unassembled WGS sequence"/>
</dbReference>
<evidence type="ECO:0008006" key="5">
    <source>
        <dbReference type="Google" id="ProtNLM"/>
    </source>
</evidence>
<sequence length="638" mass="66382">MSGSGDQDLAAAPPPPDPFPPDPFPPDPGGPLRDPDDPFRWCALAAGELERGRPEAALEAARRAVEHDSPDGPAAGWGYRLASLAFERLGRDAEAVAAAEEAVRLVPGSWTARLRLGTALRRVPGRWTEACAQAARAVRYAPEEPGPHVLTGDLALLRGEHRRARAAYRAALSRAGDHPGARTNLGLTFLRWERPHGHHDPAWPVDPRQTGRTRHVLEAWSRQTRVLLAAALLAVVAVVLGTGPAAEAMAGGAAAPVAVLLITLRQARRVRLWSYVPAMLARDVWLALSVAAALVAVAAYVAAVATLPRALPASGPAALPDLLRSTWAGPAGVVLLNGAAVAAARVLAEAWRGRPVRALAEFSAAGGDRTARRDIGVTLWLVVVRAWSVLAGAAGVAGALDDPRWGLAALAVPPALYPALARGGLLARARRLPVRDGWLTAALALLAAASLALGGAAAAALTGLPDRVARLSWQAGVGALMAVVAAYAIRAARAWWRGAPGPRRTSLAMSGHRGHGPPGDASPPVDLGGEVRHALACARGMVLAYADATGPRALAVGSVGGVGPGGDLHLVAAGDAWAAAEHDPRVAVFVTDPHRRRFWAEVRGVATGDAEAATLRVTPKHVVVGEYPGRHRGRFRDV</sequence>
<feature type="transmembrane region" description="Helical" evidence="2">
    <location>
        <begin position="327"/>
        <end position="348"/>
    </location>
</feature>
<dbReference type="RefSeq" id="WP_377290998.1">
    <property type="nucleotide sequence ID" value="NZ_JBHSBM010000025.1"/>
</dbReference>
<dbReference type="Gene3D" id="1.25.40.10">
    <property type="entry name" value="Tetratricopeptide repeat domain"/>
    <property type="match status" value="1"/>
</dbReference>
<keyword evidence="4" id="KW-1185">Reference proteome</keyword>
<feature type="transmembrane region" description="Helical" evidence="2">
    <location>
        <begin position="224"/>
        <end position="242"/>
    </location>
</feature>
<feature type="transmembrane region" description="Helical" evidence="2">
    <location>
        <begin position="379"/>
        <end position="399"/>
    </location>
</feature>
<keyword evidence="2" id="KW-0472">Membrane</keyword>
<organism evidence="3 4">
    <name type="scientific">Planomonospora corallina</name>
    <dbReference type="NCBI Taxonomy" id="1806052"/>
    <lineage>
        <taxon>Bacteria</taxon>
        <taxon>Bacillati</taxon>
        <taxon>Actinomycetota</taxon>
        <taxon>Actinomycetes</taxon>
        <taxon>Streptosporangiales</taxon>
        <taxon>Streptosporangiaceae</taxon>
        <taxon>Planomonospora</taxon>
    </lineage>
</organism>
<name>A0ABV8ICC6_9ACTN</name>
<evidence type="ECO:0000313" key="4">
    <source>
        <dbReference type="Proteomes" id="UP001595850"/>
    </source>
</evidence>
<comment type="caution">
    <text evidence="3">The sequence shown here is derived from an EMBL/GenBank/DDBJ whole genome shotgun (WGS) entry which is preliminary data.</text>
</comment>
<reference evidence="4" key="1">
    <citation type="journal article" date="2019" name="Int. J. Syst. Evol. Microbiol.">
        <title>The Global Catalogue of Microorganisms (GCM) 10K type strain sequencing project: providing services to taxonomists for standard genome sequencing and annotation.</title>
        <authorList>
            <consortium name="The Broad Institute Genomics Platform"/>
            <consortium name="The Broad Institute Genome Sequencing Center for Infectious Disease"/>
            <person name="Wu L."/>
            <person name="Ma J."/>
        </authorList>
    </citation>
    <scope>NUCLEOTIDE SEQUENCE [LARGE SCALE GENOMIC DNA]</scope>
    <source>
        <strain evidence="4">TBRC 4489</strain>
    </source>
</reference>
<feature type="transmembrane region" description="Helical" evidence="2">
    <location>
        <begin position="437"/>
        <end position="459"/>
    </location>
</feature>
<feature type="transmembrane region" description="Helical" evidence="2">
    <location>
        <begin position="284"/>
        <end position="307"/>
    </location>
</feature>
<feature type="compositionally biased region" description="Pro residues" evidence="1">
    <location>
        <begin position="12"/>
        <end position="29"/>
    </location>
</feature>
<feature type="region of interest" description="Disordered" evidence="1">
    <location>
        <begin position="1"/>
        <end position="39"/>
    </location>
</feature>
<feature type="transmembrane region" description="Helical" evidence="2">
    <location>
        <begin position="405"/>
        <end position="425"/>
    </location>
</feature>
<dbReference type="SUPFAM" id="SSF48452">
    <property type="entry name" value="TPR-like"/>
    <property type="match status" value="1"/>
</dbReference>
<dbReference type="InterPro" id="IPR011990">
    <property type="entry name" value="TPR-like_helical_dom_sf"/>
</dbReference>
<gene>
    <name evidence="3" type="ORF">ACFOWE_22655</name>
</gene>
<dbReference type="EMBL" id="JBHSBM010000025">
    <property type="protein sequence ID" value="MFC4061111.1"/>
    <property type="molecule type" value="Genomic_DNA"/>
</dbReference>